<name>A0A9W8V2Y4_9HYPO</name>
<keyword evidence="5" id="KW-1185">Reference proteome</keyword>
<dbReference type="AlphaFoldDB" id="A0A9W8V2Y4"/>
<dbReference type="EMBL" id="JAOQAV010000006">
    <property type="protein sequence ID" value="KAJ4193512.1"/>
    <property type="molecule type" value="Genomic_DNA"/>
</dbReference>
<organism evidence="4 5">
    <name type="scientific">Fusarium falciforme</name>
    <dbReference type="NCBI Taxonomy" id="195108"/>
    <lineage>
        <taxon>Eukaryota</taxon>
        <taxon>Fungi</taxon>
        <taxon>Dikarya</taxon>
        <taxon>Ascomycota</taxon>
        <taxon>Pezizomycotina</taxon>
        <taxon>Sordariomycetes</taxon>
        <taxon>Hypocreomycetidae</taxon>
        <taxon>Hypocreales</taxon>
        <taxon>Nectriaceae</taxon>
        <taxon>Fusarium</taxon>
        <taxon>Fusarium solani species complex</taxon>
    </lineage>
</organism>
<protein>
    <submittedName>
        <fullName evidence="4">Uncharacterized protein</fullName>
    </submittedName>
</protein>
<evidence type="ECO:0000256" key="3">
    <source>
        <dbReference type="SAM" id="SignalP"/>
    </source>
</evidence>
<reference evidence="4" key="1">
    <citation type="submission" date="2022-09" db="EMBL/GenBank/DDBJ databases">
        <title>Fusarium specimens isolated from Avocado Roots.</title>
        <authorList>
            <person name="Stajich J."/>
            <person name="Roper C."/>
            <person name="Heimlech-Rivalta G."/>
        </authorList>
    </citation>
    <scope>NUCLEOTIDE SEQUENCE</scope>
    <source>
        <strain evidence="4">A02</strain>
    </source>
</reference>
<gene>
    <name evidence="4" type="ORF">NW755_003505</name>
</gene>
<keyword evidence="2" id="KW-1133">Transmembrane helix</keyword>
<comment type="caution">
    <text evidence="4">The sequence shown here is derived from an EMBL/GenBank/DDBJ whole genome shotgun (WGS) entry which is preliminary data.</text>
</comment>
<feature type="compositionally biased region" description="Basic and acidic residues" evidence="1">
    <location>
        <begin position="245"/>
        <end position="264"/>
    </location>
</feature>
<feature type="compositionally biased region" description="Low complexity" evidence="1">
    <location>
        <begin position="156"/>
        <end position="178"/>
    </location>
</feature>
<feature type="transmembrane region" description="Helical" evidence="2">
    <location>
        <begin position="212"/>
        <end position="237"/>
    </location>
</feature>
<feature type="signal peptide" evidence="3">
    <location>
        <begin position="1"/>
        <end position="27"/>
    </location>
</feature>
<evidence type="ECO:0000256" key="2">
    <source>
        <dbReference type="SAM" id="Phobius"/>
    </source>
</evidence>
<feature type="chain" id="PRO_5040816157" evidence="3">
    <location>
        <begin position="28"/>
        <end position="291"/>
    </location>
</feature>
<dbReference type="Proteomes" id="UP001152087">
    <property type="component" value="Unassembled WGS sequence"/>
</dbReference>
<accession>A0A9W8V2Y4</accession>
<evidence type="ECO:0000256" key="1">
    <source>
        <dbReference type="SAM" id="MobiDB-lite"/>
    </source>
</evidence>
<feature type="region of interest" description="Disordered" evidence="1">
    <location>
        <begin position="245"/>
        <end position="291"/>
    </location>
</feature>
<evidence type="ECO:0000313" key="4">
    <source>
        <dbReference type="EMBL" id="KAJ4193512.1"/>
    </source>
</evidence>
<sequence length="291" mass="30716">MLLTTTSKMASFRFILAIALSATLVHAQCYYPDGQEAPRDVPCKPDAEASACCAEGYICVSTGMCQFVEYAGTGRFARGSCTNQDWSSSECPNFCTDAEGEETGGTDVTRCQGYTDRFFCPRSQNANVCKDESKALTFAEPSVLTTILAATTKLVQSTQSTETSEATTTSSSQETTSTAKDDETSTTASTSPNETGPADKDSDSDSGPSPALLGGAIGGSIGGFLLGGLGVWLIFFLRKAKKDALDRSRVVPEAENGYKDDHQPAPKAEMSAESAPAELPGYSVGDRSRQD</sequence>
<keyword evidence="2" id="KW-0812">Transmembrane</keyword>
<feature type="compositionally biased region" description="Polar residues" evidence="1">
    <location>
        <begin position="185"/>
        <end position="194"/>
    </location>
</feature>
<proteinExistence type="predicted"/>
<evidence type="ECO:0000313" key="5">
    <source>
        <dbReference type="Proteomes" id="UP001152087"/>
    </source>
</evidence>
<keyword evidence="2" id="KW-0472">Membrane</keyword>
<feature type="region of interest" description="Disordered" evidence="1">
    <location>
        <begin position="156"/>
        <end position="211"/>
    </location>
</feature>
<keyword evidence="3" id="KW-0732">Signal</keyword>